<comment type="caution">
    <text evidence="1">The sequence shown here is derived from an EMBL/GenBank/DDBJ whole genome shotgun (WGS) entry which is preliminary data.</text>
</comment>
<organism evidence="1 2">
    <name type="scientific">Nitrobacter winogradskyi</name>
    <name type="common">Nitrobacter agilis</name>
    <dbReference type="NCBI Taxonomy" id="913"/>
    <lineage>
        <taxon>Bacteria</taxon>
        <taxon>Pseudomonadati</taxon>
        <taxon>Pseudomonadota</taxon>
        <taxon>Alphaproteobacteria</taxon>
        <taxon>Hyphomicrobiales</taxon>
        <taxon>Nitrobacteraceae</taxon>
        <taxon>Nitrobacter</taxon>
    </lineage>
</organism>
<evidence type="ECO:0000313" key="1">
    <source>
        <dbReference type="EMBL" id="GEC16843.1"/>
    </source>
</evidence>
<dbReference type="AlphaFoldDB" id="A0A4Y3WD54"/>
<evidence type="ECO:0000313" key="2">
    <source>
        <dbReference type="Proteomes" id="UP000318825"/>
    </source>
</evidence>
<dbReference type="EMBL" id="BJNF01000080">
    <property type="protein sequence ID" value="GEC16843.1"/>
    <property type="molecule type" value="Genomic_DNA"/>
</dbReference>
<gene>
    <name evidence="1" type="ORF">NWI01_27350</name>
</gene>
<dbReference type="Proteomes" id="UP000318825">
    <property type="component" value="Unassembled WGS sequence"/>
</dbReference>
<sequence length="204" mass="23043">MAQIVKTEIRHAGPNPQMFERQPNTVARHRKHPLSAGAIRAEFLQHLSRAPRQRHVPTVAILGQRKMSDPELKVDMLPTKVEQFATPHPGLDSYYYEWLEQRCPPAIAGFEQALLLALFQSTGAPPWDWRSSHQLDRVAGYPESPLAARDLDGMGDRIELSDDRRRRHSLQSLVAIGCDIEAGELGERAVRYGAAHNRVDARLF</sequence>
<proteinExistence type="predicted"/>
<name>A0A4Y3WD54_NITWI</name>
<accession>A0A4Y3WD54</accession>
<protein>
    <submittedName>
        <fullName evidence="1">Uncharacterized protein</fullName>
    </submittedName>
</protein>
<reference evidence="1 2" key="1">
    <citation type="submission" date="2019-06" db="EMBL/GenBank/DDBJ databases">
        <title>Whole genome shotgun sequence of Nitrobacter winogradskyi NBRC 14297.</title>
        <authorList>
            <person name="Hosoyama A."/>
            <person name="Uohara A."/>
            <person name="Ohji S."/>
            <person name="Ichikawa N."/>
        </authorList>
    </citation>
    <scope>NUCLEOTIDE SEQUENCE [LARGE SCALE GENOMIC DNA]</scope>
    <source>
        <strain evidence="1 2">NBRC 14297</strain>
    </source>
</reference>